<organism evidence="2 3">
    <name type="scientific">Paraburkholderia strydomiana</name>
    <dbReference type="NCBI Taxonomy" id="1245417"/>
    <lineage>
        <taxon>Bacteria</taxon>
        <taxon>Pseudomonadati</taxon>
        <taxon>Pseudomonadota</taxon>
        <taxon>Betaproteobacteria</taxon>
        <taxon>Burkholderiales</taxon>
        <taxon>Burkholderiaceae</taxon>
        <taxon>Paraburkholderia</taxon>
    </lineage>
</organism>
<protein>
    <recommendedName>
        <fullName evidence="4">Hedgehog/Intein (Hint) domain-containing protein</fullName>
    </recommendedName>
</protein>
<comment type="caution">
    <text evidence="2">The sequence shown here is derived from an EMBL/GenBank/DDBJ whole genome shotgun (WGS) entry which is preliminary data.</text>
</comment>
<keyword evidence="3" id="KW-1185">Reference proteome</keyword>
<dbReference type="RefSeq" id="WP_408153481.1">
    <property type="nucleotide sequence ID" value="NZ_JAQQCL010000009.1"/>
</dbReference>
<dbReference type="EMBL" id="JAQQCL010000009">
    <property type="protein sequence ID" value="MFM0717647.1"/>
    <property type="molecule type" value="Genomic_DNA"/>
</dbReference>
<name>A0ABW9EFA9_9BURK</name>
<gene>
    <name evidence="2" type="ORF">PQQ73_15025</name>
</gene>
<reference evidence="2 3" key="1">
    <citation type="journal article" date="2024" name="Chem. Sci.">
        <title>Discovery of megapolipeptins by genome mining of a Burkholderiales bacteria collection.</title>
        <authorList>
            <person name="Paulo B.S."/>
            <person name="Recchia M.J.J."/>
            <person name="Lee S."/>
            <person name="Fergusson C.H."/>
            <person name="Romanowski S.B."/>
            <person name="Hernandez A."/>
            <person name="Krull N."/>
            <person name="Liu D.Y."/>
            <person name="Cavanagh H."/>
            <person name="Bos A."/>
            <person name="Gray C.A."/>
            <person name="Murphy B.T."/>
            <person name="Linington R.G."/>
            <person name="Eustaquio A.S."/>
        </authorList>
    </citation>
    <scope>NUCLEOTIDE SEQUENCE [LARGE SCALE GENOMIC DNA]</scope>
    <source>
        <strain evidence="2 3">RL17-350-BIC-E</strain>
    </source>
</reference>
<sequence length="145" mass="15498">MTDKPDSSRNTGTGLPPNFPDETVVHIPGGVRTDFPDGSHLVEGPDGDKFLVSESGSINGNVPFIRRVQIEDLSRVLSHHVAHVHDTTSHTLHFVGGGVLSYLHLRNGAGMSIKGNNILFRTLPDGVIVVWGTFNDVGAGSARQP</sequence>
<accession>A0ABW9EFA9</accession>
<evidence type="ECO:0000256" key="1">
    <source>
        <dbReference type="SAM" id="MobiDB-lite"/>
    </source>
</evidence>
<dbReference type="Proteomes" id="UP001629392">
    <property type="component" value="Unassembled WGS sequence"/>
</dbReference>
<feature type="region of interest" description="Disordered" evidence="1">
    <location>
        <begin position="1"/>
        <end position="21"/>
    </location>
</feature>
<evidence type="ECO:0000313" key="2">
    <source>
        <dbReference type="EMBL" id="MFM0717647.1"/>
    </source>
</evidence>
<proteinExistence type="predicted"/>
<evidence type="ECO:0008006" key="4">
    <source>
        <dbReference type="Google" id="ProtNLM"/>
    </source>
</evidence>
<evidence type="ECO:0000313" key="3">
    <source>
        <dbReference type="Proteomes" id="UP001629392"/>
    </source>
</evidence>